<dbReference type="InterPro" id="IPR011989">
    <property type="entry name" value="ARM-like"/>
</dbReference>
<accession>A0A5J4V4X0</accession>
<dbReference type="AlphaFoldDB" id="A0A5J4V4X0"/>
<evidence type="ECO:0000313" key="2">
    <source>
        <dbReference type="Proteomes" id="UP000324800"/>
    </source>
</evidence>
<dbReference type="Proteomes" id="UP000324800">
    <property type="component" value="Unassembled WGS sequence"/>
</dbReference>
<organism evidence="1 2">
    <name type="scientific">Streblomastix strix</name>
    <dbReference type="NCBI Taxonomy" id="222440"/>
    <lineage>
        <taxon>Eukaryota</taxon>
        <taxon>Metamonada</taxon>
        <taxon>Preaxostyla</taxon>
        <taxon>Oxymonadida</taxon>
        <taxon>Streblomastigidae</taxon>
        <taxon>Streblomastix</taxon>
    </lineage>
</organism>
<proteinExistence type="predicted"/>
<protein>
    <submittedName>
        <fullName evidence="1">Uncharacterized protein</fullName>
    </submittedName>
</protein>
<dbReference type="EMBL" id="SNRW01009670">
    <property type="protein sequence ID" value="KAA6377647.1"/>
    <property type="molecule type" value="Genomic_DNA"/>
</dbReference>
<evidence type="ECO:0000313" key="1">
    <source>
        <dbReference type="EMBL" id="KAA6377647.1"/>
    </source>
</evidence>
<comment type="caution">
    <text evidence="1">The sequence shown here is derived from an EMBL/GenBank/DDBJ whole genome shotgun (WGS) entry which is preliminary data.</text>
</comment>
<name>A0A5J4V4X0_9EUKA</name>
<dbReference type="Gene3D" id="1.25.10.10">
    <property type="entry name" value="Leucine-rich Repeat Variant"/>
    <property type="match status" value="1"/>
</dbReference>
<reference evidence="1 2" key="1">
    <citation type="submission" date="2019-03" db="EMBL/GenBank/DDBJ databases">
        <title>Single cell metagenomics reveals metabolic interactions within the superorganism composed of flagellate Streblomastix strix and complex community of Bacteroidetes bacteria on its surface.</title>
        <authorList>
            <person name="Treitli S.C."/>
            <person name="Kolisko M."/>
            <person name="Husnik F."/>
            <person name="Keeling P."/>
            <person name="Hampl V."/>
        </authorList>
    </citation>
    <scope>NUCLEOTIDE SEQUENCE [LARGE SCALE GENOMIC DNA]</scope>
    <source>
        <strain evidence="1">ST1C</strain>
    </source>
</reference>
<dbReference type="InterPro" id="IPR016024">
    <property type="entry name" value="ARM-type_fold"/>
</dbReference>
<gene>
    <name evidence="1" type="ORF">EZS28_026826</name>
</gene>
<dbReference type="SUPFAM" id="SSF48371">
    <property type="entry name" value="ARM repeat"/>
    <property type="match status" value="1"/>
</dbReference>
<sequence length="156" mass="17809">MTTSDNDDINQKISNKKPYLALFRILGHKNVEIVSDAITAIYNILMYGSNTTHYYDEHPDFNTIQSFNGFNQLYALFKLNLDKYNTDTAAVCIAKFCRANEIPNNEIKKEIINHLKQLVNDQDDSTRKSSKSALFGLIQNQANKVEIQKEGFAIPE</sequence>